<organism evidence="2 3">
    <name type="scientific">Lagenidium giganteum</name>
    <dbReference type="NCBI Taxonomy" id="4803"/>
    <lineage>
        <taxon>Eukaryota</taxon>
        <taxon>Sar</taxon>
        <taxon>Stramenopiles</taxon>
        <taxon>Oomycota</taxon>
        <taxon>Peronosporomycetes</taxon>
        <taxon>Pythiales</taxon>
        <taxon>Pythiaceae</taxon>
    </lineage>
</organism>
<proteinExistence type="predicted"/>
<name>A0AAV2Z748_9STRA</name>
<keyword evidence="3" id="KW-1185">Reference proteome</keyword>
<reference evidence="2" key="2">
    <citation type="journal article" date="2023" name="Microbiol Resour">
        <title>Decontamination and Annotation of the Draft Genome Sequence of the Oomycete Lagenidium giganteum ARSEF 373.</title>
        <authorList>
            <person name="Morgan W.R."/>
            <person name="Tartar A."/>
        </authorList>
    </citation>
    <scope>NUCLEOTIDE SEQUENCE</scope>
    <source>
        <strain evidence="2">ARSEF 373</strain>
    </source>
</reference>
<dbReference type="Pfam" id="PF13884">
    <property type="entry name" value="Peptidase_S74"/>
    <property type="match status" value="1"/>
</dbReference>
<gene>
    <name evidence="2" type="ORF">N0F65_010331</name>
</gene>
<dbReference type="EMBL" id="DAKRPA010000043">
    <property type="protein sequence ID" value="DBA01680.1"/>
    <property type="molecule type" value="Genomic_DNA"/>
</dbReference>
<dbReference type="Proteomes" id="UP001146120">
    <property type="component" value="Unassembled WGS sequence"/>
</dbReference>
<evidence type="ECO:0000259" key="1">
    <source>
        <dbReference type="PROSITE" id="PS51688"/>
    </source>
</evidence>
<dbReference type="InterPro" id="IPR030392">
    <property type="entry name" value="S74_ICA"/>
</dbReference>
<dbReference type="PROSITE" id="PS51688">
    <property type="entry name" value="ICA"/>
    <property type="match status" value="1"/>
</dbReference>
<evidence type="ECO:0000313" key="3">
    <source>
        <dbReference type="Proteomes" id="UP001146120"/>
    </source>
</evidence>
<dbReference type="AlphaFoldDB" id="A0AAV2Z748"/>
<comment type="caution">
    <text evidence="2">The sequence shown here is derived from an EMBL/GenBank/DDBJ whole genome shotgun (WGS) entry which is preliminary data.</text>
</comment>
<evidence type="ECO:0000313" key="2">
    <source>
        <dbReference type="EMBL" id="DBA01680.1"/>
    </source>
</evidence>
<protein>
    <recommendedName>
        <fullName evidence="1">Peptidase S74 domain-containing protein</fullName>
    </recommendedName>
</protein>
<reference evidence="2" key="1">
    <citation type="submission" date="2022-11" db="EMBL/GenBank/DDBJ databases">
        <authorList>
            <person name="Morgan W.R."/>
            <person name="Tartar A."/>
        </authorList>
    </citation>
    <scope>NUCLEOTIDE SEQUENCE</scope>
    <source>
        <strain evidence="2">ARSEF 373</strain>
    </source>
</reference>
<accession>A0AAV2Z748</accession>
<sequence>MLSNSTTAAVSPSSQFCVQATTSWPDGSYNKAIRCITDNASPLEFLVELNAGSNATTTNATWIGNVSNNDLRFGVNNATRMILALLHVSGSNTYTVIPIATNTYMYNVSNNTWTNNEGGPFSFSISAYFSSNIYVGASVYTSSDRRLKEHIKPIELSLDHYQKLNPVSYNYKNDSTAKLGLIAQNTLKVCSEMVNYGPNENLEKLTVTKMMPRTSNTILTTISWQY</sequence>
<feature type="domain" description="Peptidase S74" evidence="1">
    <location>
        <begin position="143"/>
        <end position="226"/>
    </location>
</feature>